<evidence type="ECO:0000313" key="2">
    <source>
        <dbReference type="Proteomes" id="UP000018958"/>
    </source>
</evidence>
<reference evidence="1 2" key="1">
    <citation type="submission" date="2013-11" db="EMBL/GenBank/DDBJ databases">
        <title>The Genome Sequence of Phytophthora parasitica CJ01A1.</title>
        <authorList>
            <consortium name="The Broad Institute Genomics Platform"/>
            <person name="Russ C."/>
            <person name="Tyler B."/>
            <person name="Panabieres F."/>
            <person name="Shan W."/>
            <person name="Tripathy S."/>
            <person name="Grunwald N."/>
            <person name="Machado M."/>
            <person name="Johnson C.S."/>
            <person name="Walker B."/>
            <person name="Young S.K."/>
            <person name="Zeng Q."/>
            <person name="Gargeya S."/>
            <person name="Fitzgerald M."/>
            <person name="Haas B."/>
            <person name="Abouelleil A."/>
            <person name="Allen A.W."/>
            <person name="Alvarado L."/>
            <person name="Arachchi H.M."/>
            <person name="Berlin A.M."/>
            <person name="Chapman S.B."/>
            <person name="Gainer-Dewar J."/>
            <person name="Goldberg J."/>
            <person name="Griggs A."/>
            <person name="Gujja S."/>
            <person name="Hansen M."/>
            <person name="Howarth C."/>
            <person name="Imamovic A."/>
            <person name="Ireland A."/>
            <person name="Larimer J."/>
            <person name="McCowan C."/>
            <person name="Murphy C."/>
            <person name="Pearson M."/>
            <person name="Poon T.W."/>
            <person name="Priest M."/>
            <person name="Roberts A."/>
            <person name="Saif S."/>
            <person name="Shea T."/>
            <person name="Sisk P."/>
            <person name="Sykes S."/>
            <person name="Wortman J."/>
            <person name="Nusbaum C."/>
            <person name="Birren B."/>
        </authorList>
    </citation>
    <scope>NUCLEOTIDE SEQUENCE [LARGE SCALE GENOMIC DNA]</scope>
    <source>
        <strain evidence="1 2">CJ01A1</strain>
    </source>
</reference>
<dbReference type="PANTHER" id="PTHR47169">
    <property type="entry name" value="OS01G0541250 PROTEIN"/>
    <property type="match status" value="1"/>
</dbReference>
<dbReference type="PANTHER" id="PTHR47169:SF2">
    <property type="entry name" value="OS01G0541250 PROTEIN"/>
    <property type="match status" value="1"/>
</dbReference>
<organism evidence="1 2">
    <name type="scientific">Phytophthora nicotianae CJ01A1</name>
    <dbReference type="NCBI Taxonomy" id="1317063"/>
    <lineage>
        <taxon>Eukaryota</taxon>
        <taxon>Sar</taxon>
        <taxon>Stramenopiles</taxon>
        <taxon>Oomycota</taxon>
        <taxon>Peronosporomycetes</taxon>
        <taxon>Peronosporales</taxon>
        <taxon>Peronosporaceae</taxon>
        <taxon>Phytophthora</taxon>
    </lineage>
</organism>
<name>W2VRW0_PHYNI</name>
<dbReference type="InterPro" id="IPR036397">
    <property type="entry name" value="RNaseH_sf"/>
</dbReference>
<dbReference type="OrthoDB" id="166546at2759"/>
<dbReference type="Proteomes" id="UP000018958">
    <property type="component" value="Unassembled WGS sequence"/>
</dbReference>
<proteinExistence type="predicted"/>
<dbReference type="AlphaFoldDB" id="W2VRW0"/>
<sequence length="262" mass="29650">MSARQTLRCLASATGIPKTTLMRHLAAGVFRRATTRVKPKLTDVHKARRLAFALAHVERAFAYPNRRYIGKVMFLAAVARPRYDAKRKTYFDGKIGIWSIVEYVRAKRSSANRAEGTTEVKNVNMTRKVYVKMLKEKYFQRFANFGRKSLCIKVQQDNVGPHVAEDNADILVAGIEHGWSIEMTCQPPRSPDMNVLDLGLFNAIQSVQYRYPIHNLQGLIAVVEDAFRSLPRTTIDKCFVTLQRVLQCVISCGGGNNYALPR</sequence>
<gene>
    <name evidence="1" type="ORF">F441_22469</name>
</gene>
<protein>
    <recommendedName>
        <fullName evidence="3">Transposase Tc1-like domain-containing protein</fullName>
    </recommendedName>
</protein>
<evidence type="ECO:0000313" key="1">
    <source>
        <dbReference type="EMBL" id="ETP00109.1"/>
    </source>
</evidence>
<feature type="non-terminal residue" evidence="1">
    <location>
        <position position="262"/>
    </location>
</feature>
<comment type="caution">
    <text evidence="1">The sequence shown here is derived from an EMBL/GenBank/DDBJ whole genome shotgun (WGS) entry which is preliminary data.</text>
</comment>
<dbReference type="EMBL" id="ANIX01004711">
    <property type="protein sequence ID" value="ETP00109.1"/>
    <property type="molecule type" value="Genomic_DNA"/>
</dbReference>
<accession>W2VRW0</accession>
<dbReference type="GO" id="GO:0003676">
    <property type="term" value="F:nucleic acid binding"/>
    <property type="evidence" value="ECO:0007669"/>
    <property type="project" value="InterPro"/>
</dbReference>
<dbReference type="Gene3D" id="3.30.420.10">
    <property type="entry name" value="Ribonuclease H-like superfamily/Ribonuclease H"/>
    <property type="match status" value="1"/>
</dbReference>
<evidence type="ECO:0008006" key="3">
    <source>
        <dbReference type="Google" id="ProtNLM"/>
    </source>
</evidence>